<evidence type="ECO:0000313" key="2">
    <source>
        <dbReference type="EMBL" id="MFC5025207.1"/>
    </source>
</evidence>
<comment type="caution">
    <text evidence="2">The sequence shown here is derived from an EMBL/GenBank/DDBJ whole genome shotgun (WGS) entry which is preliminary data.</text>
</comment>
<keyword evidence="3" id="KW-1185">Reference proteome</keyword>
<reference evidence="3" key="1">
    <citation type="journal article" date="2019" name="Int. J. Syst. Evol. Microbiol.">
        <title>The Global Catalogue of Microorganisms (GCM) 10K type strain sequencing project: providing services to taxonomists for standard genome sequencing and annotation.</title>
        <authorList>
            <consortium name="The Broad Institute Genomics Platform"/>
            <consortium name="The Broad Institute Genome Sequencing Center for Infectious Disease"/>
            <person name="Wu L."/>
            <person name="Ma J."/>
        </authorList>
    </citation>
    <scope>NUCLEOTIDE SEQUENCE [LARGE SCALE GENOMIC DNA]</scope>
    <source>
        <strain evidence="3">CGMCC 4.1648</strain>
    </source>
</reference>
<protein>
    <submittedName>
        <fullName evidence="2">DUF397 domain-containing protein</fullName>
    </submittedName>
</protein>
<dbReference type="Pfam" id="PF04149">
    <property type="entry name" value="DUF397"/>
    <property type="match status" value="1"/>
</dbReference>
<evidence type="ECO:0000259" key="1">
    <source>
        <dbReference type="Pfam" id="PF04149"/>
    </source>
</evidence>
<name>A0ABV9XNV2_9ACTN</name>
<dbReference type="Proteomes" id="UP001595829">
    <property type="component" value="Unassembled WGS sequence"/>
</dbReference>
<dbReference type="InterPro" id="IPR007278">
    <property type="entry name" value="DUF397"/>
</dbReference>
<evidence type="ECO:0000313" key="3">
    <source>
        <dbReference type="Proteomes" id="UP001595829"/>
    </source>
</evidence>
<accession>A0ABV9XNV2</accession>
<feature type="domain" description="DUF397" evidence="1">
    <location>
        <begin position="6"/>
        <end position="54"/>
    </location>
</feature>
<dbReference type="EMBL" id="JBHSJD010000018">
    <property type="protein sequence ID" value="MFC5025207.1"/>
    <property type="molecule type" value="Genomic_DNA"/>
</dbReference>
<dbReference type="RefSeq" id="WP_345690860.1">
    <property type="nucleotide sequence ID" value="NZ_BAABIT010000001.1"/>
</dbReference>
<gene>
    <name evidence="2" type="ORF">ACFPM3_24060</name>
</gene>
<organism evidence="2 3">
    <name type="scientific">Streptomyces coeruleoprunus</name>
    <dbReference type="NCBI Taxonomy" id="285563"/>
    <lineage>
        <taxon>Bacteria</taxon>
        <taxon>Bacillati</taxon>
        <taxon>Actinomycetota</taxon>
        <taxon>Actinomycetes</taxon>
        <taxon>Kitasatosporales</taxon>
        <taxon>Streptomycetaceae</taxon>
        <taxon>Streptomyces</taxon>
    </lineage>
</organism>
<sequence>MHAHQGWQKSSYCAEGDACIHLAPAPHGAVRLTETSDPTGAILTLAPATWRTWREAIEDGRLPEGGTAGPGGVLRLRGGDPQEVLVTTSTAQWEAFAAGVRAGEFDHMAR</sequence>
<proteinExistence type="predicted"/>